<keyword evidence="3" id="KW-0255">Endonuclease</keyword>
<dbReference type="SUPFAM" id="SSF48537">
    <property type="entry name" value="Phospholipase C/P1 nuclease"/>
    <property type="match status" value="1"/>
</dbReference>
<evidence type="ECO:0000256" key="6">
    <source>
        <dbReference type="ARBA" id="ARBA00023180"/>
    </source>
</evidence>
<sequence length="309" mass="33837">MRRIALTFAALVFLALPAYAWNKPGHMVTGAIAYAELKKNDPATLAKVVAILKKHPDINRWNDLINRLEIAPEDRDLFLFMQAARWPDDARGTTYDRPSHHFVNIPLKPGATGSPAIPVGDSILVAFDENMATLADNDASDSEKAVALCWIFHLVGDVHQPLHSVKLVTAQFPDPIGDRGGTRFFIKPKANGGTISLHQLWDGLIIGSQNFQTVRNTATELRERTGLQRSDLSEIAEKDFLKWCSVESFDTARDVAYSDGNGGPLQGGSTKPQAEVLPNGYLDKAKAAAERRVILAGYRLADLLGANLD</sequence>
<dbReference type="GO" id="GO:0003676">
    <property type="term" value="F:nucleic acid binding"/>
    <property type="evidence" value="ECO:0007669"/>
    <property type="project" value="InterPro"/>
</dbReference>
<keyword evidence="9" id="KW-1185">Reference proteome</keyword>
<proteinExistence type="predicted"/>
<evidence type="ECO:0000313" key="9">
    <source>
        <dbReference type="Proteomes" id="UP000010798"/>
    </source>
</evidence>
<dbReference type="STRING" id="886293.Sinac_4242"/>
<dbReference type="AlphaFoldDB" id="L0DI11"/>
<dbReference type="RefSeq" id="WP_015247571.1">
    <property type="nucleotide sequence ID" value="NC_019892.1"/>
</dbReference>
<keyword evidence="5" id="KW-1015">Disulfide bond</keyword>
<dbReference type="PANTHER" id="PTHR33146:SF10">
    <property type="entry name" value="STRAND-SPECIFIC NUCLEASE, PUTATIVE-RELATED"/>
    <property type="match status" value="1"/>
</dbReference>
<dbReference type="Proteomes" id="UP000010798">
    <property type="component" value="Chromosome"/>
</dbReference>
<dbReference type="EMBL" id="CP003364">
    <property type="protein sequence ID" value="AGA28443.1"/>
    <property type="molecule type" value="Genomic_DNA"/>
</dbReference>
<dbReference type="GO" id="GO:0046872">
    <property type="term" value="F:metal ion binding"/>
    <property type="evidence" value="ECO:0007669"/>
    <property type="project" value="UniProtKB-KW"/>
</dbReference>
<dbReference type="HOGENOM" id="CLU_044365_1_1_0"/>
<dbReference type="OrthoDB" id="267579at2"/>
<dbReference type="KEGG" id="saci:Sinac_4242"/>
<feature type="signal peptide" evidence="7">
    <location>
        <begin position="1"/>
        <end position="20"/>
    </location>
</feature>
<reference evidence="8 9" key="1">
    <citation type="submission" date="2012-02" db="EMBL/GenBank/DDBJ databases">
        <title>Complete sequence of chromosome of Singulisphaera acidiphila DSM 18658.</title>
        <authorList>
            <consortium name="US DOE Joint Genome Institute (JGI-PGF)"/>
            <person name="Lucas S."/>
            <person name="Copeland A."/>
            <person name="Lapidus A."/>
            <person name="Glavina del Rio T."/>
            <person name="Dalin E."/>
            <person name="Tice H."/>
            <person name="Bruce D."/>
            <person name="Goodwin L."/>
            <person name="Pitluck S."/>
            <person name="Peters L."/>
            <person name="Ovchinnikova G."/>
            <person name="Chertkov O."/>
            <person name="Kyrpides N."/>
            <person name="Mavromatis K."/>
            <person name="Ivanova N."/>
            <person name="Brettin T."/>
            <person name="Detter J.C."/>
            <person name="Han C."/>
            <person name="Larimer F."/>
            <person name="Land M."/>
            <person name="Hauser L."/>
            <person name="Markowitz V."/>
            <person name="Cheng J.-F."/>
            <person name="Hugenholtz P."/>
            <person name="Woyke T."/>
            <person name="Wu D."/>
            <person name="Tindall B."/>
            <person name="Pomrenke H."/>
            <person name="Brambilla E."/>
            <person name="Klenk H.-P."/>
            <person name="Eisen J.A."/>
        </authorList>
    </citation>
    <scope>NUCLEOTIDE SEQUENCE [LARGE SCALE GENOMIC DNA]</scope>
    <source>
        <strain evidence="9">ATCC BAA-1392 / DSM 18658 / VKM B-2454 / MOB10</strain>
    </source>
</reference>
<evidence type="ECO:0000256" key="4">
    <source>
        <dbReference type="ARBA" id="ARBA00022801"/>
    </source>
</evidence>
<keyword evidence="6" id="KW-0325">Glycoprotein</keyword>
<evidence type="ECO:0000256" key="3">
    <source>
        <dbReference type="ARBA" id="ARBA00022759"/>
    </source>
</evidence>
<gene>
    <name evidence="8" type="ordered locus">Sinac_4242</name>
</gene>
<accession>L0DI11</accession>
<keyword evidence="7" id="KW-0732">Signal</keyword>
<organism evidence="8 9">
    <name type="scientific">Singulisphaera acidiphila (strain ATCC BAA-1392 / DSM 18658 / VKM B-2454 / MOB10)</name>
    <dbReference type="NCBI Taxonomy" id="886293"/>
    <lineage>
        <taxon>Bacteria</taxon>
        <taxon>Pseudomonadati</taxon>
        <taxon>Planctomycetota</taxon>
        <taxon>Planctomycetia</taxon>
        <taxon>Isosphaerales</taxon>
        <taxon>Isosphaeraceae</taxon>
        <taxon>Singulisphaera</taxon>
    </lineage>
</organism>
<dbReference type="Pfam" id="PF02265">
    <property type="entry name" value="S1-P1_nuclease"/>
    <property type="match status" value="1"/>
</dbReference>
<evidence type="ECO:0000256" key="7">
    <source>
        <dbReference type="SAM" id="SignalP"/>
    </source>
</evidence>
<protein>
    <submittedName>
        <fullName evidence="8">S1/P1 Nuclease</fullName>
    </submittedName>
</protein>
<keyword evidence="1" id="KW-0540">Nuclease</keyword>
<evidence type="ECO:0000256" key="5">
    <source>
        <dbReference type="ARBA" id="ARBA00023157"/>
    </source>
</evidence>
<dbReference type="Gene3D" id="1.10.575.10">
    <property type="entry name" value="P1 Nuclease"/>
    <property type="match status" value="1"/>
</dbReference>
<dbReference type="InterPro" id="IPR008947">
    <property type="entry name" value="PLipase_C/P1_nuclease_dom_sf"/>
</dbReference>
<dbReference type="GO" id="GO:0006308">
    <property type="term" value="P:DNA catabolic process"/>
    <property type="evidence" value="ECO:0007669"/>
    <property type="project" value="InterPro"/>
</dbReference>
<keyword evidence="2" id="KW-0479">Metal-binding</keyword>
<dbReference type="PANTHER" id="PTHR33146">
    <property type="entry name" value="ENDONUCLEASE 4"/>
    <property type="match status" value="1"/>
</dbReference>
<evidence type="ECO:0000313" key="8">
    <source>
        <dbReference type="EMBL" id="AGA28443.1"/>
    </source>
</evidence>
<dbReference type="eggNOG" id="ENOG5030TQM">
    <property type="taxonomic scope" value="Bacteria"/>
</dbReference>
<dbReference type="GO" id="GO:0016788">
    <property type="term" value="F:hydrolase activity, acting on ester bonds"/>
    <property type="evidence" value="ECO:0007669"/>
    <property type="project" value="InterPro"/>
</dbReference>
<dbReference type="GO" id="GO:0004519">
    <property type="term" value="F:endonuclease activity"/>
    <property type="evidence" value="ECO:0007669"/>
    <property type="project" value="UniProtKB-KW"/>
</dbReference>
<keyword evidence="4" id="KW-0378">Hydrolase</keyword>
<dbReference type="CDD" id="cd11010">
    <property type="entry name" value="S1-P1_nuclease"/>
    <property type="match status" value="1"/>
</dbReference>
<evidence type="ECO:0000256" key="1">
    <source>
        <dbReference type="ARBA" id="ARBA00022722"/>
    </source>
</evidence>
<evidence type="ECO:0000256" key="2">
    <source>
        <dbReference type="ARBA" id="ARBA00022723"/>
    </source>
</evidence>
<name>L0DI11_SINAD</name>
<feature type="chain" id="PRO_5003940156" evidence="7">
    <location>
        <begin position="21"/>
        <end position="309"/>
    </location>
</feature>
<dbReference type="InterPro" id="IPR003154">
    <property type="entry name" value="S1/P1nuclease"/>
</dbReference>